<name>A0A9D3LT73_ANGAN</name>
<dbReference type="PANTHER" id="PTHR31025:SF30">
    <property type="entry name" value="SI:DKEY-15H8.17"/>
    <property type="match status" value="1"/>
</dbReference>
<reference evidence="1" key="1">
    <citation type="submission" date="2021-01" db="EMBL/GenBank/DDBJ databases">
        <title>A chromosome-scale assembly of European eel, Anguilla anguilla.</title>
        <authorList>
            <person name="Henkel C."/>
            <person name="Jong-Raadsen S.A."/>
            <person name="Dufour S."/>
            <person name="Weltzien F.-A."/>
            <person name="Palstra A.P."/>
            <person name="Pelster B."/>
            <person name="Spaink H.P."/>
            <person name="Van Den Thillart G.E."/>
            <person name="Jansen H."/>
            <person name="Zahm M."/>
            <person name="Klopp C."/>
            <person name="Cedric C."/>
            <person name="Louis A."/>
            <person name="Berthelot C."/>
            <person name="Parey E."/>
            <person name="Roest Crollius H."/>
            <person name="Montfort J."/>
            <person name="Robinson-Rechavi M."/>
            <person name="Bucao C."/>
            <person name="Bouchez O."/>
            <person name="Gislard M."/>
            <person name="Lluch J."/>
            <person name="Milhes M."/>
            <person name="Lampietro C."/>
            <person name="Lopez Roques C."/>
            <person name="Donnadieu C."/>
            <person name="Braasch I."/>
            <person name="Desvignes T."/>
            <person name="Postlethwait J."/>
            <person name="Bobe J."/>
            <person name="Guiguen Y."/>
            <person name="Dirks R."/>
        </authorList>
    </citation>
    <scope>NUCLEOTIDE SEQUENCE</scope>
    <source>
        <strain evidence="1">Tag_6206</strain>
        <tissue evidence="1">Liver</tissue>
    </source>
</reference>
<comment type="caution">
    <text evidence="1">The sequence shown here is derived from an EMBL/GenBank/DDBJ whole genome shotgun (WGS) entry which is preliminary data.</text>
</comment>
<protein>
    <submittedName>
        <fullName evidence="1">Uncharacterized protein</fullName>
    </submittedName>
</protein>
<dbReference type="EMBL" id="JAFIRN010000014">
    <property type="protein sequence ID" value="KAG5836596.1"/>
    <property type="molecule type" value="Genomic_DNA"/>
</dbReference>
<dbReference type="AlphaFoldDB" id="A0A9D3LT73"/>
<gene>
    <name evidence="1" type="ORF">ANANG_G00257280</name>
</gene>
<accession>A0A9D3LT73</accession>
<dbReference type="Proteomes" id="UP001044222">
    <property type="component" value="Chromosome 14"/>
</dbReference>
<evidence type="ECO:0000313" key="2">
    <source>
        <dbReference type="Proteomes" id="UP001044222"/>
    </source>
</evidence>
<proteinExistence type="predicted"/>
<keyword evidence="2" id="KW-1185">Reference proteome</keyword>
<dbReference type="PANTHER" id="PTHR31025">
    <property type="entry name" value="SI:CH211-196P9.1-RELATED"/>
    <property type="match status" value="1"/>
</dbReference>
<sequence length="67" mass="7633">MSDISESIKDAVISVLPSVPEETLTLLVETILHQGVESKDDLQYIREQEIAEVIRPIQCRKLLNAWK</sequence>
<organism evidence="1 2">
    <name type="scientific">Anguilla anguilla</name>
    <name type="common">European freshwater eel</name>
    <name type="synonym">Muraena anguilla</name>
    <dbReference type="NCBI Taxonomy" id="7936"/>
    <lineage>
        <taxon>Eukaryota</taxon>
        <taxon>Metazoa</taxon>
        <taxon>Chordata</taxon>
        <taxon>Craniata</taxon>
        <taxon>Vertebrata</taxon>
        <taxon>Euteleostomi</taxon>
        <taxon>Actinopterygii</taxon>
        <taxon>Neopterygii</taxon>
        <taxon>Teleostei</taxon>
        <taxon>Anguilliformes</taxon>
        <taxon>Anguillidae</taxon>
        <taxon>Anguilla</taxon>
    </lineage>
</organism>
<evidence type="ECO:0000313" key="1">
    <source>
        <dbReference type="EMBL" id="KAG5836596.1"/>
    </source>
</evidence>